<reference evidence="1" key="1">
    <citation type="submission" date="2018-05" db="EMBL/GenBank/DDBJ databases">
        <title>Draft genome of Mucuna pruriens seed.</title>
        <authorList>
            <person name="Nnadi N.E."/>
            <person name="Vos R."/>
            <person name="Hasami M.H."/>
            <person name="Devisetty U.K."/>
            <person name="Aguiy J.C."/>
        </authorList>
    </citation>
    <scope>NUCLEOTIDE SEQUENCE [LARGE SCALE GENOMIC DNA]</scope>
    <source>
        <strain evidence="1">JCA_2017</strain>
    </source>
</reference>
<evidence type="ECO:0000313" key="2">
    <source>
        <dbReference type="Proteomes" id="UP000257109"/>
    </source>
</evidence>
<sequence>MVTMFIDTLRSPYYDRRWRELAAQVQPPITERENGHYVYRHPSFPVLRQGGRECGFQLCRPCSGRRENRGRHSIRKVCPNQQPLEDEIKKEEGRDQRCANRTHLPLDQDKHILVPHSYGILASSNTTNTIHSTKPTASRHGGYHQRQANIASREKVTQVPLKPLEPPYQGVMILMLAIGHATERCWSLKHKVQDLLDNRLHGFEDIGPNMHSNPLSAHGTTIVNTISHMDKRVASPNSANRVEEGSHPYPSNNITIVAYIKGNANPRPKPLIIQYNSAPRLAPLIIQVATKPIYNNNAVPWRYPMEEPRAPQIKEETTTLKITNKAETEGMTWNRRIFALEALRNKEPAPAKKEKQ</sequence>
<dbReference type="PANTHER" id="PTHR32108">
    <property type="entry name" value="DNA-DIRECTED RNA POLYMERASE SUBUNIT ALPHA"/>
    <property type="match status" value="1"/>
</dbReference>
<evidence type="ECO:0000313" key="1">
    <source>
        <dbReference type="EMBL" id="RDX83326.1"/>
    </source>
</evidence>
<feature type="non-terminal residue" evidence="1">
    <location>
        <position position="1"/>
    </location>
</feature>
<dbReference type="Proteomes" id="UP000257109">
    <property type="component" value="Unassembled WGS sequence"/>
</dbReference>
<dbReference type="PANTHER" id="PTHR32108:SF9">
    <property type="entry name" value="REVERSE TRANSCRIPTASE RNASE H-LIKE DOMAIN-CONTAINING PROTEIN"/>
    <property type="match status" value="1"/>
</dbReference>
<dbReference type="EMBL" id="QJKJ01007387">
    <property type="protein sequence ID" value="RDX83326.1"/>
    <property type="molecule type" value="Genomic_DNA"/>
</dbReference>
<name>A0A371FYD4_MUCPR</name>
<organism evidence="1 2">
    <name type="scientific">Mucuna pruriens</name>
    <name type="common">Velvet bean</name>
    <name type="synonym">Dolichos pruriens</name>
    <dbReference type="NCBI Taxonomy" id="157652"/>
    <lineage>
        <taxon>Eukaryota</taxon>
        <taxon>Viridiplantae</taxon>
        <taxon>Streptophyta</taxon>
        <taxon>Embryophyta</taxon>
        <taxon>Tracheophyta</taxon>
        <taxon>Spermatophyta</taxon>
        <taxon>Magnoliopsida</taxon>
        <taxon>eudicotyledons</taxon>
        <taxon>Gunneridae</taxon>
        <taxon>Pentapetalae</taxon>
        <taxon>rosids</taxon>
        <taxon>fabids</taxon>
        <taxon>Fabales</taxon>
        <taxon>Fabaceae</taxon>
        <taxon>Papilionoideae</taxon>
        <taxon>50 kb inversion clade</taxon>
        <taxon>NPAAA clade</taxon>
        <taxon>indigoferoid/millettioid clade</taxon>
        <taxon>Phaseoleae</taxon>
        <taxon>Mucuna</taxon>
    </lineage>
</organism>
<keyword evidence="2" id="KW-1185">Reference proteome</keyword>
<comment type="caution">
    <text evidence="1">The sequence shown here is derived from an EMBL/GenBank/DDBJ whole genome shotgun (WGS) entry which is preliminary data.</text>
</comment>
<accession>A0A371FYD4</accession>
<gene>
    <name evidence="1" type="ORF">CR513_35767</name>
</gene>
<protein>
    <submittedName>
        <fullName evidence="1">Uncharacterized protein</fullName>
    </submittedName>
</protein>
<dbReference type="OrthoDB" id="1724165at2759"/>
<proteinExistence type="predicted"/>
<dbReference type="AlphaFoldDB" id="A0A371FYD4"/>